<organism evidence="1 2">
    <name type="scientific">Aquimarina intermedia</name>
    <dbReference type="NCBI Taxonomy" id="350814"/>
    <lineage>
        <taxon>Bacteria</taxon>
        <taxon>Pseudomonadati</taxon>
        <taxon>Bacteroidota</taxon>
        <taxon>Flavobacteriia</taxon>
        <taxon>Flavobacteriales</taxon>
        <taxon>Flavobacteriaceae</taxon>
        <taxon>Aquimarina</taxon>
    </lineage>
</organism>
<dbReference type="SUPFAM" id="SSF51126">
    <property type="entry name" value="Pectin lyase-like"/>
    <property type="match status" value="1"/>
</dbReference>
<dbReference type="Proteomes" id="UP000324376">
    <property type="component" value="Unassembled WGS sequence"/>
</dbReference>
<dbReference type="EMBL" id="VNHU01000009">
    <property type="protein sequence ID" value="TYP71478.1"/>
    <property type="molecule type" value="Genomic_DNA"/>
</dbReference>
<evidence type="ECO:0000313" key="1">
    <source>
        <dbReference type="EMBL" id="TYP71478.1"/>
    </source>
</evidence>
<sequence>MTNFIPTNAEDFKNPKPEHSKMVWSLEHDITIDGNVDMTGCKGVIFKDGGGTIDFGTHDVLFDDVACFDFPYNRKVMDFSKATINDKSTFICGDINLVNFGLVGDGNIEKGTGTDNRNVFLQAQKIYNSSGGNARIDGKGVFMYSLVETTRSPKNIPSNWYVTGTATMTLATDVIVGALPNDLEKYDIINFWNTKNSFLKGGEIVGELRHHDFSKSVSEHNHAIYISSGNVNLTIDTSAREVAGDCIYFKYAPNFIHLNKVTAEKLTKGKFIDDDGVIKTDDRFSYSQKFDVSHEAFDKINGFVFGGGSYSGRFGLDVHEYWAVFYDGSGNFIGRSLVNETYNRVNKPKNCKYIALVIYTPKNWNDLKGTIYAPDYSIGTVIKSKSLIKGLRQGLSNPAPHTTISGCTISEIGRGFRGEKGKPGYGWDVEDGAQNNFNIDLIYVVFHDNLNGDIVLKGCRYITIRKCKFLQSKIQGYTQKNIISINGGYNVVFENNLVQNRTLMMGRANVVTNNELSDVTLHFELENEVFKNHSNAKNVKIETGHKFHKDGVAYIEKSSFIYDRPLDKRSVFYHRYGLNLIYRDVVFDFMGQEFNTTNQKLSQVATANPMLSKGSVDKLQILNVHTKSSLKHKIGLDWPVQDIKRMVCDTSLLIRVGLPRDFKISNGTTNGCLRLMLDNYPDSNQGEFTTATIKDQTINIDDLDLLLRGTHAVQVFKKDVNIVFDNCIVKINTDNPTGNILDLQHNGGTLIKNTNFISKVPGSKMDLNKLKVKPIHLENNKFYNIDFTPRDVDVVLQNTPTLITL</sequence>
<evidence type="ECO:0000313" key="2">
    <source>
        <dbReference type="Proteomes" id="UP000324376"/>
    </source>
</evidence>
<gene>
    <name evidence="1" type="ORF">BD809_10960</name>
</gene>
<comment type="caution">
    <text evidence="1">The sequence shown here is derived from an EMBL/GenBank/DDBJ whole genome shotgun (WGS) entry which is preliminary data.</text>
</comment>
<evidence type="ECO:0008006" key="3">
    <source>
        <dbReference type="Google" id="ProtNLM"/>
    </source>
</evidence>
<dbReference type="InterPro" id="IPR011050">
    <property type="entry name" value="Pectin_lyase_fold/virulence"/>
</dbReference>
<reference evidence="1 2" key="1">
    <citation type="submission" date="2019-07" db="EMBL/GenBank/DDBJ databases">
        <title>Genomic Encyclopedia of Archaeal and Bacterial Type Strains, Phase II (KMG-II): from individual species to whole genera.</title>
        <authorList>
            <person name="Goeker M."/>
        </authorList>
    </citation>
    <scope>NUCLEOTIDE SEQUENCE [LARGE SCALE GENOMIC DNA]</scope>
    <source>
        <strain evidence="1 2">DSM 17527</strain>
    </source>
</reference>
<name>A0A5S5BYQ1_9FLAO</name>
<dbReference type="OrthoDB" id="253409at2"/>
<keyword evidence="2" id="KW-1185">Reference proteome</keyword>
<dbReference type="AlphaFoldDB" id="A0A5S5BYQ1"/>
<proteinExistence type="predicted"/>
<dbReference type="RefSeq" id="WP_148783373.1">
    <property type="nucleotide sequence ID" value="NZ_VNHU01000009.1"/>
</dbReference>
<protein>
    <recommendedName>
        <fullName evidence="3">Parallel beta helix pectate lyase-like protein</fullName>
    </recommendedName>
</protein>
<accession>A0A5S5BYQ1</accession>